<protein>
    <submittedName>
        <fullName evidence="2">FMN-binding negative transcriptional regulator</fullName>
    </submittedName>
</protein>
<dbReference type="SUPFAM" id="SSF50475">
    <property type="entry name" value="FMN-binding split barrel"/>
    <property type="match status" value="1"/>
</dbReference>
<dbReference type="PANTHER" id="PTHR35802:SF1">
    <property type="entry name" value="PROTEASE SYNTHASE AND SPORULATION PROTEIN PAI 2"/>
    <property type="match status" value="1"/>
</dbReference>
<dbReference type="InterPro" id="IPR012349">
    <property type="entry name" value="Split_barrel_FMN-bd"/>
</dbReference>
<dbReference type="PIRSF" id="PIRSF010372">
    <property type="entry name" value="PaiB"/>
    <property type="match status" value="1"/>
</dbReference>
<keyword evidence="3" id="KW-1185">Reference proteome</keyword>
<dbReference type="PANTHER" id="PTHR35802">
    <property type="entry name" value="PROTEASE SYNTHASE AND SPORULATION PROTEIN PAI 2"/>
    <property type="match status" value="1"/>
</dbReference>
<dbReference type="EMBL" id="JAYWLU010000008">
    <property type="protein sequence ID" value="MEX3594782.1"/>
    <property type="molecule type" value="Genomic_DNA"/>
</dbReference>
<reference evidence="2 3" key="1">
    <citation type="journal article" date="2024" name="Fungal Genet. Biol.">
        <title>The porcine skin microbiome exhibits broad fungal antagonism.</title>
        <authorList>
            <person name="De La Cruz K.F."/>
            <person name="Townsend E.C."/>
            <person name="Alex Cheong J.Z."/>
            <person name="Salamzade R."/>
            <person name="Liu A."/>
            <person name="Sandstrom S."/>
            <person name="Davila E."/>
            <person name="Huang L."/>
            <person name="Xu K.H."/>
            <person name="Wu S.Y."/>
            <person name="Meudt J.J."/>
            <person name="Shanmuganayagam D."/>
            <person name="Gibson A.L.F."/>
            <person name="Kalan L.R."/>
        </authorList>
    </citation>
    <scope>NUCLEOTIDE SEQUENCE [LARGE SCALE GENOMIC DNA]</scope>
    <source>
        <strain evidence="2 3">LK2625</strain>
    </source>
</reference>
<evidence type="ECO:0000313" key="3">
    <source>
        <dbReference type="Proteomes" id="UP001558481"/>
    </source>
</evidence>
<dbReference type="InterPro" id="IPR007396">
    <property type="entry name" value="TR_PAI2-type"/>
</dbReference>
<sequence length="228" mass="25359">MLINPLYQPVAGHDFADLIADYPLGIIVGSELVATHMPMLAVREPDGSVVVESHIPLADPLHTVLAAGREVLLIFPGPSAYISPDWYTHAGLPTYDFEPVHIRGQATMMDQPALEDHLRRLIDHHENRVRPRQEGPDTAAPGSSSGPWRMNDSAEDSMHRLLRVIAGFRLRPRSVEFKSKIGQNRPADEVPITAQHLSLMRHPDARYLADLMKRVTVPRDDTDPPTDG</sequence>
<gene>
    <name evidence="2" type="ORF">VVR66_08660</name>
</gene>
<dbReference type="Proteomes" id="UP001558481">
    <property type="component" value="Unassembled WGS sequence"/>
</dbReference>
<name>A0ABV3V2P5_9MICC</name>
<evidence type="ECO:0000256" key="1">
    <source>
        <dbReference type="SAM" id="MobiDB-lite"/>
    </source>
</evidence>
<evidence type="ECO:0000313" key="2">
    <source>
        <dbReference type="EMBL" id="MEX3594782.1"/>
    </source>
</evidence>
<dbReference type="Pfam" id="PF04299">
    <property type="entry name" value="FMN_bind_2"/>
    <property type="match status" value="1"/>
</dbReference>
<organism evidence="2 3">
    <name type="scientific">Kocuria carniphila</name>
    <dbReference type="NCBI Taxonomy" id="262208"/>
    <lineage>
        <taxon>Bacteria</taxon>
        <taxon>Bacillati</taxon>
        <taxon>Actinomycetota</taxon>
        <taxon>Actinomycetes</taxon>
        <taxon>Micrococcales</taxon>
        <taxon>Micrococcaceae</taxon>
        <taxon>Kocuria</taxon>
    </lineage>
</organism>
<feature type="region of interest" description="Disordered" evidence="1">
    <location>
        <begin position="126"/>
        <end position="152"/>
    </location>
</feature>
<accession>A0ABV3V2P5</accession>
<proteinExistence type="predicted"/>
<comment type="caution">
    <text evidence="2">The sequence shown here is derived from an EMBL/GenBank/DDBJ whole genome shotgun (WGS) entry which is preliminary data.</text>
</comment>
<dbReference type="RefSeq" id="WP_259913939.1">
    <property type="nucleotide sequence ID" value="NZ_JALXKX010000007.1"/>
</dbReference>
<dbReference type="Gene3D" id="2.30.110.10">
    <property type="entry name" value="Electron Transport, Fmn-binding Protein, Chain A"/>
    <property type="match status" value="1"/>
</dbReference>
<feature type="compositionally biased region" description="Basic and acidic residues" evidence="1">
    <location>
        <begin position="126"/>
        <end position="135"/>
    </location>
</feature>